<dbReference type="InterPro" id="IPR053927">
    <property type="entry name" value="FlgK_helical"/>
</dbReference>
<dbReference type="PRINTS" id="PR01005">
    <property type="entry name" value="FLGHOOKAP1"/>
</dbReference>
<evidence type="ECO:0000256" key="2">
    <source>
        <dbReference type="ARBA" id="ARBA00004613"/>
    </source>
</evidence>
<keyword evidence="11" id="KW-0282">Flagellum</keyword>
<gene>
    <name evidence="7 11" type="primary">flgK</name>
    <name evidence="11" type="ORF">HRQ87_18080</name>
</gene>
<dbReference type="InterPro" id="IPR001444">
    <property type="entry name" value="Flag_bb_rod_N"/>
</dbReference>
<reference evidence="11 12" key="1">
    <citation type="submission" date="2020-06" db="EMBL/GenBank/DDBJ databases">
        <title>Sulfitobacter algicola sp. nov., isolated from green algae.</title>
        <authorList>
            <person name="Wang C."/>
        </authorList>
    </citation>
    <scope>NUCLEOTIDE SEQUENCE [LARGE SCALE GENOMIC DNA]</scope>
    <source>
        <strain evidence="11 12">1151</strain>
    </source>
</reference>
<evidence type="ECO:0000259" key="10">
    <source>
        <dbReference type="Pfam" id="PF22638"/>
    </source>
</evidence>
<comment type="similarity">
    <text evidence="3 7">Belongs to the flagella basal body rod proteins family.</text>
</comment>
<evidence type="ECO:0000256" key="5">
    <source>
        <dbReference type="ARBA" id="ARBA00022525"/>
    </source>
</evidence>
<keyword evidence="5 7" id="KW-0964">Secreted</keyword>
<feature type="domain" description="Flagellar basal-body/hook protein C-terminal" evidence="9">
    <location>
        <begin position="443"/>
        <end position="482"/>
    </location>
</feature>
<evidence type="ECO:0000259" key="9">
    <source>
        <dbReference type="Pfam" id="PF06429"/>
    </source>
</evidence>
<keyword evidence="12" id="KW-1185">Reference proteome</keyword>
<evidence type="ECO:0000256" key="4">
    <source>
        <dbReference type="ARBA" id="ARBA00016244"/>
    </source>
</evidence>
<evidence type="ECO:0000256" key="3">
    <source>
        <dbReference type="ARBA" id="ARBA00009677"/>
    </source>
</evidence>
<dbReference type="EMBL" id="JABUFE010000016">
    <property type="protein sequence ID" value="NSX56695.1"/>
    <property type="molecule type" value="Genomic_DNA"/>
</dbReference>
<evidence type="ECO:0000313" key="12">
    <source>
        <dbReference type="Proteomes" id="UP000777935"/>
    </source>
</evidence>
<name>A0ABX2IZ93_9RHOB</name>
<proteinExistence type="inferred from homology"/>
<evidence type="ECO:0000259" key="8">
    <source>
        <dbReference type="Pfam" id="PF00460"/>
    </source>
</evidence>
<dbReference type="PANTHER" id="PTHR30033">
    <property type="entry name" value="FLAGELLAR HOOK-ASSOCIATED PROTEIN 1"/>
    <property type="match status" value="1"/>
</dbReference>
<feature type="domain" description="Flagellar basal body rod protein N-terminal" evidence="8">
    <location>
        <begin position="7"/>
        <end position="36"/>
    </location>
</feature>
<evidence type="ECO:0000256" key="6">
    <source>
        <dbReference type="ARBA" id="ARBA00023143"/>
    </source>
</evidence>
<dbReference type="NCBIfam" id="TIGR02492">
    <property type="entry name" value="flgK_ends"/>
    <property type="match status" value="1"/>
</dbReference>
<protein>
    <recommendedName>
        <fullName evidence="4 7">Flagellar hook-associated protein 1</fullName>
        <shortName evidence="7">HAP1</shortName>
    </recommendedName>
</protein>
<dbReference type="Pfam" id="PF22638">
    <property type="entry name" value="FlgK_D1"/>
    <property type="match status" value="1"/>
</dbReference>
<accession>A0ABX2IZ93</accession>
<dbReference type="Pfam" id="PF06429">
    <property type="entry name" value="Flg_bbr_C"/>
    <property type="match status" value="1"/>
</dbReference>
<sequence>MSITSALSNAVSGLNATSRAAEIVSSNVANAMTEGYGKREISLSSRTTGNMGGVQVNAEQRMVDKGLISDRRLSQAELGYSATQADFLNGLEKTIGVPGEPGSLTDTYARFEASLLAASSQPDSNARLSNVFEAADDVVNSLNGLNDAVQLARVEADAAISKDVDRLNTTLQQVADLNSQIQRHTISGLPTSALLDERQKAVDSIAEIVPIKELPRDNNQVALITTGGAQLVDGVAAQIEFSPTPTIVAGMTVEAGSVGRLVLNGREIDGLSGSLRGGSLAANFSIRDDLAVTAQNQVDALAQDLIERFQDPNVDPTIGAAGLGLFTDRSVSFDPMNTDGIAERITVNAAVDPSQGGDITRLRDGVGATTAGPSGDGTQLISYHDALIASRSSSSSALTTSSRSASGFVSEMLSSISTQRQYTEADQSFAASRTNSLRDLEIASGVNTDEEMQKLLLIEQNYAANARVIQTIDELMQQLIRL</sequence>
<dbReference type="InterPro" id="IPR010930">
    <property type="entry name" value="Flg_bb/hook_C_dom"/>
</dbReference>
<dbReference type="Proteomes" id="UP000777935">
    <property type="component" value="Unassembled WGS sequence"/>
</dbReference>
<comment type="subcellular location">
    <subcellularLocation>
        <location evidence="1">Bacterial flagellum basal body</location>
    </subcellularLocation>
    <subcellularLocation>
        <location evidence="2 7">Secreted</location>
    </subcellularLocation>
</comment>
<dbReference type="InterPro" id="IPR002371">
    <property type="entry name" value="FlgK"/>
</dbReference>
<organism evidence="11 12">
    <name type="scientific">Parasulfitobacter algicola</name>
    <dbReference type="NCBI Taxonomy" id="2614809"/>
    <lineage>
        <taxon>Bacteria</taxon>
        <taxon>Pseudomonadati</taxon>
        <taxon>Pseudomonadota</taxon>
        <taxon>Alphaproteobacteria</taxon>
        <taxon>Rhodobacterales</taxon>
        <taxon>Roseobacteraceae</taxon>
        <taxon>Parasulfitobacter</taxon>
    </lineage>
</organism>
<keyword evidence="11" id="KW-0966">Cell projection</keyword>
<evidence type="ECO:0000313" key="11">
    <source>
        <dbReference type="EMBL" id="NSX56695.1"/>
    </source>
</evidence>
<feature type="domain" description="Flagellar hook-associated protein FlgK helical" evidence="10">
    <location>
        <begin position="102"/>
        <end position="309"/>
    </location>
</feature>
<dbReference type="Pfam" id="PF00460">
    <property type="entry name" value="Flg_bb_rod"/>
    <property type="match status" value="1"/>
</dbReference>
<dbReference type="SUPFAM" id="SSF64518">
    <property type="entry name" value="Phase 1 flagellin"/>
    <property type="match status" value="1"/>
</dbReference>
<evidence type="ECO:0000256" key="7">
    <source>
        <dbReference type="RuleBase" id="RU362065"/>
    </source>
</evidence>
<evidence type="ECO:0000256" key="1">
    <source>
        <dbReference type="ARBA" id="ARBA00004117"/>
    </source>
</evidence>
<keyword evidence="11" id="KW-0969">Cilium</keyword>
<comment type="caution">
    <text evidence="11">The sequence shown here is derived from an EMBL/GenBank/DDBJ whole genome shotgun (WGS) entry which is preliminary data.</text>
</comment>
<dbReference type="PANTHER" id="PTHR30033:SF1">
    <property type="entry name" value="FLAGELLAR HOOK-ASSOCIATED PROTEIN 1"/>
    <property type="match status" value="1"/>
</dbReference>
<keyword evidence="6 7" id="KW-0975">Bacterial flagellum</keyword>
<dbReference type="RefSeq" id="WP_174139848.1">
    <property type="nucleotide sequence ID" value="NZ_JABUFE010000016.1"/>
</dbReference>